<keyword evidence="8" id="KW-1185">Reference proteome</keyword>
<feature type="transmembrane region" description="Helical" evidence="6">
    <location>
        <begin position="179"/>
        <end position="199"/>
    </location>
</feature>
<feature type="transmembrane region" description="Helical" evidence="6">
    <location>
        <begin position="48"/>
        <end position="71"/>
    </location>
</feature>
<keyword evidence="5 6" id="KW-0472">Membrane</keyword>
<dbReference type="Proteomes" id="UP000818624">
    <property type="component" value="Chromosome 3"/>
</dbReference>
<sequence length="450" mass="47280">MRVELFRRFFVVDLAPLVYGLDSTLWLPTVLSYAMLLAPHDAARVVSYAQFLPSMVQLVVSILTGPVAAYFSASLKWCIVFFLLCSAAGNTVYACAGPHAIGHAWALIGGRMLSGAASGAASLALSYIVMVASADDRLAAVSLYRAFVGVALAVGPLLTVPLQLASFRVGLFAVDSNNAAAWVMAFLALALAGVVSVRLRDLHVPHANHFRVRMRHAAERSVRRSWVAAAAVLVLIAASSFLLADVFFVLSVLLTDATHWHMSLIASSCVQGAVFGVALVGSMAAEHVRGWVQRRRRAGPAAGDADVPEIGVGLVSFVGSVVGLTLVFIALCLEEVRRAQAGALACLLIGCGVMVTAYNVQAASLPSLFSQCLPASARPALTPWYAAAVALGKAGAPLVVQALSRTADGTTGWVVAELVCVGVAVPSVVLFVCMRRAWCAVVVLERRRAG</sequence>
<dbReference type="PANTHER" id="PTHR23510">
    <property type="entry name" value="INNER MEMBRANE TRANSPORT PROTEIN YAJR"/>
    <property type="match status" value="1"/>
</dbReference>
<feature type="transmembrane region" description="Helical" evidence="6">
    <location>
        <begin position="146"/>
        <end position="167"/>
    </location>
</feature>
<gene>
    <name evidence="7" type="ORF">GLX27_003683</name>
</gene>
<feature type="transmembrane region" description="Helical" evidence="6">
    <location>
        <begin position="78"/>
        <end position="101"/>
    </location>
</feature>
<evidence type="ECO:0000256" key="2">
    <source>
        <dbReference type="ARBA" id="ARBA00022448"/>
    </source>
</evidence>
<keyword evidence="3 6" id="KW-0812">Transmembrane</keyword>
<evidence type="ECO:0000256" key="5">
    <source>
        <dbReference type="ARBA" id="ARBA00023136"/>
    </source>
</evidence>
<evidence type="ECO:0000256" key="4">
    <source>
        <dbReference type="ARBA" id="ARBA00022989"/>
    </source>
</evidence>
<evidence type="ECO:0000256" key="1">
    <source>
        <dbReference type="ARBA" id="ARBA00004127"/>
    </source>
</evidence>
<name>A0ABY8ETT6_MALFU</name>
<accession>A0ABY8ETT6</accession>
<dbReference type="SUPFAM" id="SSF103473">
    <property type="entry name" value="MFS general substrate transporter"/>
    <property type="match status" value="1"/>
</dbReference>
<feature type="transmembrane region" description="Helical" evidence="6">
    <location>
        <begin position="412"/>
        <end position="438"/>
    </location>
</feature>
<feature type="transmembrane region" description="Helical" evidence="6">
    <location>
        <begin position="113"/>
        <end position="134"/>
    </location>
</feature>
<evidence type="ECO:0000313" key="8">
    <source>
        <dbReference type="Proteomes" id="UP000818624"/>
    </source>
</evidence>
<reference evidence="7 8" key="1">
    <citation type="journal article" date="2020" name="Elife">
        <title>Loss of centromere function drives karyotype evolution in closely related Malassezia species.</title>
        <authorList>
            <person name="Sankaranarayanan S.R."/>
            <person name="Ianiri G."/>
            <person name="Coelho M.A."/>
            <person name="Reza M.H."/>
            <person name="Thimmappa B.C."/>
            <person name="Ganguly P."/>
            <person name="Vadnala R.N."/>
            <person name="Sun S."/>
            <person name="Siddharthan R."/>
            <person name="Tellgren-Roth C."/>
            <person name="Dawson T.L."/>
            <person name="Heitman J."/>
            <person name="Sanyal K."/>
        </authorList>
    </citation>
    <scope>NUCLEOTIDE SEQUENCE [LARGE SCALE GENOMIC DNA]</scope>
    <source>
        <strain evidence="7">CBS14141</strain>
    </source>
</reference>
<feature type="transmembrane region" description="Helical" evidence="6">
    <location>
        <begin position="260"/>
        <end position="285"/>
    </location>
</feature>
<evidence type="ECO:0000313" key="7">
    <source>
        <dbReference type="EMBL" id="WFD49006.1"/>
    </source>
</evidence>
<feature type="transmembrane region" description="Helical" evidence="6">
    <location>
        <begin position="226"/>
        <end position="254"/>
    </location>
</feature>
<dbReference type="EMBL" id="CP046236">
    <property type="protein sequence ID" value="WFD49006.1"/>
    <property type="molecule type" value="Genomic_DNA"/>
</dbReference>
<feature type="transmembrane region" description="Helical" evidence="6">
    <location>
        <begin position="381"/>
        <end position="400"/>
    </location>
</feature>
<keyword evidence="4 6" id="KW-1133">Transmembrane helix</keyword>
<dbReference type="InterPro" id="IPR051068">
    <property type="entry name" value="MFS_Domain-Containing_Protein"/>
</dbReference>
<feature type="transmembrane region" description="Helical" evidence="6">
    <location>
        <begin position="341"/>
        <end position="360"/>
    </location>
</feature>
<feature type="transmembrane region" description="Helical" evidence="6">
    <location>
        <begin position="306"/>
        <end position="329"/>
    </location>
</feature>
<dbReference type="InterPro" id="IPR036259">
    <property type="entry name" value="MFS_trans_sf"/>
</dbReference>
<keyword evidence="2" id="KW-0813">Transport</keyword>
<proteinExistence type="predicted"/>
<evidence type="ECO:0000256" key="6">
    <source>
        <dbReference type="SAM" id="Phobius"/>
    </source>
</evidence>
<protein>
    <submittedName>
        <fullName evidence="7">Uncharacterized protein</fullName>
    </submittedName>
</protein>
<feature type="transmembrane region" description="Helical" evidence="6">
    <location>
        <begin position="12"/>
        <end position="36"/>
    </location>
</feature>
<dbReference type="Gene3D" id="1.20.1250.20">
    <property type="entry name" value="MFS general substrate transporter like domains"/>
    <property type="match status" value="1"/>
</dbReference>
<dbReference type="PANTHER" id="PTHR23510:SF3">
    <property type="entry name" value="MAJOR FACILITATOR SUPERFAMILY DOMAIN-CONTAINING PROTEIN 8"/>
    <property type="match status" value="1"/>
</dbReference>
<organism evidence="7 8">
    <name type="scientific">Malassezia furfur</name>
    <name type="common">Pityriasis versicolor infection agent</name>
    <name type="synonym">Pityrosporum furfur</name>
    <dbReference type="NCBI Taxonomy" id="55194"/>
    <lineage>
        <taxon>Eukaryota</taxon>
        <taxon>Fungi</taxon>
        <taxon>Dikarya</taxon>
        <taxon>Basidiomycota</taxon>
        <taxon>Ustilaginomycotina</taxon>
        <taxon>Malasseziomycetes</taxon>
        <taxon>Malasseziales</taxon>
        <taxon>Malasseziaceae</taxon>
        <taxon>Malassezia</taxon>
    </lineage>
</organism>
<evidence type="ECO:0000256" key="3">
    <source>
        <dbReference type="ARBA" id="ARBA00022692"/>
    </source>
</evidence>
<comment type="subcellular location">
    <subcellularLocation>
        <location evidence="1">Endomembrane system</location>
        <topology evidence="1">Multi-pass membrane protein</topology>
    </subcellularLocation>
</comment>